<dbReference type="InterPro" id="IPR025711">
    <property type="entry name" value="PepSY"/>
</dbReference>
<protein>
    <recommendedName>
        <fullName evidence="2">PepSY domain-containing protein</fullName>
    </recommendedName>
</protein>
<evidence type="ECO:0000313" key="3">
    <source>
        <dbReference type="EMBL" id="KCZ86753.1"/>
    </source>
</evidence>
<dbReference type="AlphaFoldDB" id="A0A059F874"/>
<feature type="chain" id="PRO_5001571929" description="PepSY domain-containing protein" evidence="1">
    <location>
        <begin position="24"/>
        <end position="119"/>
    </location>
</feature>
<keyword evidence="1" id="KW-0732">Signal</keyword>
<comment type="caution">
    <text evidence="3">The sequence shown here is derived from an EMBL/GenBank/DDBJ whole genome shotgun (WGS) entry which is preliminary data.</text>
</comment>
<organism evidence="3 4">
    <name type="scientific">Hyphomonas hirschiana VP5</name>
    <dbReference type="NCBI Taxonomy" id="1280951"/>
    <lineage>
        <taxon>Bacteria</taxon>
        <taxon>Pseudomonadati</taxon>
        <taxon>Pseudomonadota</taxon>
        <taxon>Alphaproteobacteria</taxon>
        <taxon>Hyphomonadales</taxon>
        <taxon>Hyphomonadaceae</taxon>
        <taxon>Hyphomonas</taxon>
    </lineage>
</organism>
<evidence type="ECO:0000256" key="1">
    <source>
        <dbReference type="SAM" id="SignalP"/>
    </source>
</evidence>
<keyword evidence="4" id="KW-1185">Reference proteome</keyword>
<dbReference type="EMBL" id="ARYI01000022">
    <property type="protein sequence ID" value="KCZ86753.1"/>
    <property type="molecule type" value="Genomic_DNA"/>
</dbReference>
<name>A0A059F874_9PROT</name>
<dbReference type="Proteomes" id="UP000025061">
    <property type="component" value="Unassembled WGS sequence"/>
</dbReference>
<proteinExistence type="predicted"/>
<sequence length="119" mass="12608">MKTTPYVIGAIVVGMFAAGSLGAGTSSAQGEALKGAGAEPGPIATPAKYAISEHASFDEVTRRLAEQGFEVMDYELDDRRIEVTGLTATGHCMELKFNAVSGKELRRKRDDDCRPGDDG</sequence>
<gene>
    <name evidence="3" type="ORF">HHI_16921</name>
</gene>
<feature type="domain" description="PepSY" evidence="2">
    <location>
        <begin position="56"/>
        <end position="107"/>
    </location>
</feature>
<dbReference type="OrthoDB" id="9944226at2"/>
<reference evidence="3 4" key="1">
    <citation type="submission" date="2013-04" db="EMBL/GenBank/DDBJ databases">
        <title>Hyphomonas hirschiana VP5 Genome Sequencing.</title>
        <authorList>
            <person name="Lai Q."/>
            <person name="Shao Z."/>
        </authorList>
    </citation>
    <scope>NUCLEOTIDE SEQUENCE [LARGE SCALE GENOMIC DNA]</scope>
    <source>
        <strain evidence="3 4">VP5</strain>
    </source>
</reference>
<evidence type="ECO:0000313" key="4">
    <source>
        <dbReference type="Proteomes" id="UP000025061"/>
    </source>
</evidence>
<dbReference type="RefSeq" id="WP_035592705.1">
    <property type="nucleotide sequence ID" value="NZ_ARYI01000022.1"/>
</dbReference>
<accession>A0A059F874</accession>
<dbReference type="PATRIC" id="fig|1280951.3.peg.3411"/>
<feature type="signal peptide" evidence="1">
    <location>
        <begin position="1"/>
        <end position="23"/>
    </location>
</feature>
<evidence type="ECO:0000259" key="2">
    <source>
        <dbReference type="Pfam" id="PF13670"/>
    </source>
</evidence>
<dbReference type="Pfam" id="PF13670">
    <property type="entry name" value="PepSY_2"/>
    <property type="match status" value="1"/>
</dbReference>